<evidence type="ECO:0000256" key="7">
    <source>
        <dbReference type="ARBA" id="ARBA00057269"/>
    </source>
</evidence>
<evidence type="ECO:0000256" key="1">
    <source>
        <dbReference type="ARBA" id="ARBA00004128"/>
    </source>
</evidence>
<evidence type="ECO:0000256" key="2">
    <source>
        <dbReference type="ARBA" id="ARBA00007520"/>
    </source>
</evidence>
<feature type="compositionally biased region" description="Low complexity" evidence="10">
    <location>
        <begin position="21"/>
        <end position="36"/>
    </location>
</feature>
<dbReference type="EMBL" id="JAJSPL020000015">
    <property type="protein sequence ID" value="KAK7742243.1"/>
    <property type="molecule type" value="Genomic_DNA"/>
</dbReference>
<dbReference type="InterPro" id="IPR020846">
    <property type="entry name" value="MFS_dom"/>
</dbReference>
<feature type="transmembrane region" description="Helical" evidence="11">
    <location>
        <begin position="73"/>
        <end position="97"/>
    </location>
</feature>
<feature type="domain" description="Major facilitator superfamily (MFS) profile" evidence="12">
    <location>
        <begin position="75"/>
        <end position="565"/>
    </location>
</feature>
<dbReference type="AlphaFoldDB" id="A0AAN9U787"/>
<dbReference type="Pfam" id="PF07690">
    <property type="entry name" value="MFS_1"/>
    <property type="match status" value="1"/>
</dbReference>
<accession>A0AAN9U787</accession>
<proteinExistence type="inferred from homology"/>
<evidence type="ECO:0000256" key="5">
    <source>
        <dbReference type="ARBA" id="ARBA00022989"/>
    </source>
</evidence>
<feature type="transmembrane region" description="Helical" evidence="11">
    <location>
        <begin position="260"/>
        <end position="283"/>
    </location>
</feature>
<comment type="subcellular location">
    <subcellularLocation>
        <location evidence="1">Vacuole membrane</location>
        <topology evidence="1">Multi-pass membrane protein</topology>
    </subcellularLocation>
</comment>
<feature type="transmembrane region" description="Helical" evidence="11">
    <location>
        <begin position="543"/>
        <end position="561"/>
    </location>
</feature>
<dbReference type="CDD" id="cd17502">
    <property type="entry name" value="MFS_Azr1_MDR_like"/>
    <property type="match status" value="1"/>
</dbReference>
<dbReference type="SUPFAM" id="SSF103473">
    <property type="entry name" value="MFS general substrate transporter"/>
    <property type="match status" value="1"/>
</dbReference>
<dbReference type="GO" id="GO:0022857">
    <property type="term" value="F:transmembrane transporter activity"/>
    <property type="evidence" value="ECO:0007669"/>
    <property type="project" value="InterPro"/>
</dbReference>
<comment type="function">
    <text evidence="7">Efflux pump; part of the gene cluster that mediates the biosynthesis of dothistromin (DOTH), a polyketide toxin very similar in structure to the aflatoxin precursor, versicolorin B. One function of dotC may be to transport early-stage dothistromin biosynthetic intermediates from the cytoplasm into vacuoles, thereby affecting the rate of dothistromin production.</text>
</comment>
<name>A0AAN9U787_9PEZI</name>
<feature type="transmembrane region" description="Helical" evidence="11">
    <location>
        <begin position="335"/>
        <end position="359"/>
    </location>
</feature>
<comment type="caution">
    <text evidence="13">The sequence shown here is derived from an EMBL/GenBank/DDBJ whole genome shotgun (WGS) entry which is preliminary data.</text>
</comment>
<evidence type="ECO:0000313" key="14">
    <source>
        <dbReference type="Proteomes" id="UP001320245"/>
    </source>
</evidence>
<feature type="transmembrane region" description="Helical" evidence="11">
    <location>
        <begin position="428"/>
        <end position="450"/>
    </location>
</feature>
<gene>
    <name evidence="13" type="ORF">SLS53_004386</name>
</gene>
<feature type="transmembrane region" description="Helical" evidence="11">
    <location>
        <begin position="225"/>
        <end position="248"/>
    </location>
</feature>
<dbReference type="InterPro" id="IPR011701">
    <property type="entry name" value="MFS"/>
</dbReference>
<feature type="transmembrane region" description="Helical" evidence="11">
    <location>
        <begin position="371"/>
        <end position="391"/>
    </location>
</feature>
<dbReference type="FunFam" id="1.20.1250.20:FF:000196">
    <property type="entry name" value="MFS toxin efflux pump (AflT)"/>
    <property type="match status" value="1"/>
</dbReference>
<feature type="transmembrane region" description="Helical" evidence="11">
    <location>
        <begin position="140"/>
        <end position="159"/>
    </location>
</feature>
<feature type="transmembrane region" description="Helical" evidence="11">
    <location>
        <begin position="295"/>
        <end position="314"/>
    </location>
</feature>
<feature type="region of interest" description="Disordered" evidence="10">
    <location>
        <begin position="1"/>
        <end position="64"/>
    </location>
</feature>
<dbReference type="Gene3D" id="1.20.1250.20">
    <property type="entry name" value="MFS general substrate transporter like domains"/>
    <property type="match status" value="1"/>
</dbReference>
<feature type="compositionally biased region" description="Polar residues" evidence="10">
    <location>
        <begin position="594"/>
        <end position="615"/>
    </location>
</feature>
<dbReference type="GO" id="GO:0005886">
    <property type="term" value="C:plasma membrane"/>
    <property type="evidence" value="ECO:0007669"/>
    <property type="project" value="TreeGrafter"/>
</dbReference>
<dbReference type="GO" id="GO:0005774">
    <property type="term" value="C:vacuolar membrane"/>
    <property type="evidence" value="ECO:0007669"/>
    <property type="project" value="UniProtKB-SubCell"/>
</dbReference>
<keyword evidence="14" id="KW-1185">Reference proteome</keyword>
<organism evidence="13 14">
    <name type="scientific">Cytospora paraplurivora</name>
    <dbReference type="NCBI Taxonomy" id="2898453"/>
    <lineage>
        <taxon>Eukaryota</taxon>
        <taxon>Fungi</taxon>
        <taxon>Dikarya</taxon>
        <taxon>Ascomycota</taxon>
        <taxon>Pezizomycotina</taxon>
        <taxon>Sordariomycetes</taxon>
        <taxon>Sordariomycetidae</taxon>
        <taxon>Diaporthales</taxon>
        <taxon>Cytosporaceae</taxon>
        <taxon>Cytospora</taxon>
    </lineage>
</organism>
<dbReference type="PANTHER" id="PTHR23501">
    <property type="entry name" value="MAJOR FACILITATOR SUPERFAMILY"/>
    <property type="match status" value="1"/>
</dbReference>
<feature type="transmembrane region" description="Helical" evidence="11">
    <location>
        <begin position="197"/>
        <end position="219"/>
    </location>
</feature>
<evidence type="ECO:0000256" key="9">
    <source>
        <dbReference type="ARBA" id="ARBA00083178"/>
    </source>
</evidence>
<evidence type="ECO:0000256" key="6">
    <source>
        <dbReference type="ARBA" id="ARBA00023136"/>
    </source>
</evidence>
<keyword evidence="5 11" id="KW-1133">Transmembrane helix</keyword>
<dbReference type="Proteomes" id="UP001320245">
    <property type="component" value="Unassembled WGS sequence"/>
</dbReference>
<evidence type="ECO:0000259" key="12">
    <source>
        <dbReference type="PROSITE" id="PS50850"/>
    </source>
</evidence>
<dbReference type="Gene3D" id="1.20.1720.10">
    <property type="entry name" value="Multidrug resistance protein D"/>
    <property type="match status" value="1"/>
</dbReference>
<comment type="similarity">
    <text evidence="2">Belongs to the major facilitator superfamily. TCR/Tet family.</text>
</comment>
<keyword evidence="6 11" id="KW-0472">Membrane</keyword>
<dbReference type="PROSITE" id="PS50850">
    <property type="entry name" value="MFS"/>
    <property type="match status" value="1"/>
</dbReference>
<reference evidence="13 14" key="1">
    <citation type="journal article" date="2023" name="PLoS ONE">
        <title>Cytospora paraplurivora sp. nov. isolated from orchards with fruit tree decline syndrome in Ontario, Canada.</title>
        <authorList>
            <person name="Ilyukhin E."/>
            <person name="Nguyen H.D.T."/>
            <person name="Castle A.J."/>
            <person name="Ellouze W."/>
        </authorList>
    </citation>
    <scope>NUCLEOTIDE SEQUENCE [LARGE SCALE GENOMIC DNA]</scope>
    <source>
        <strain evidence="13 14">FDS-564</strain>
    </source>
</reference>
<protein>
    <recommendedName>
        <fullName evidence="8">Efflux pump dotC</fullName>
    </recommendedName>
    <alternativeName>
        <fullName evidence="9">Dothistromin biosynthesis protein C</fullName>
    </alternativeName>
</protein>
<evidence type="ECO:0000313" key="13">
    <source>
        <dbReference type="EMBL" id="KAK7742243.1"/>
    </source>
</evidence>
<keyword evidence="3" id="KW-0813">Transport</keyword>
<dbReference type="InterPro" id="IPR036259">
    <property type="entry name" value="MFS_trans_sf"/>
</dbReference>
<dbReference type="PANTHER" id="PTHR23501:SF102">
    <property type="entry name" value="DRUG TRANSPORTER, PUTATIVE (AFU_ORTHOLOGUE AFUA_3G08530)-RELATED"/>
    <property type="match status" value="1"/>
</dbReference>
<evidence type="ECO:0000256" key="10">
    <source>
        <dbReference type="SAM" id="MobiDB-lite"/>
    </source>
</evidence>
<feature type="compositionally biased region" description="Polar residues" evidence="10">
    <location>
        <begin position="39"/>
        <end position="51"/>
    </location>
</feature>
<keyword evidence="4 11" id="KW-0812">Transmembrane</keyword>
<feature type="transmembrane region" description="Helical" evidence="11">
    <location>
        <begin position="398"/>
        <end position="416"/>
    </location>
</feature>
<dbReference type="FunFam" id="1.20.1720.10:FF:000014">
    <property type="entry name" value="MFS drug transporter, putative"/>
    <property type="match status" value="1"/>
</dbReference>
<evidence type="ECO:0000256" key="11">
    <source>
        <dbReference type="SAM" id="Phobius"/>
    </source>
</evidence>
<feature type="transmembrane region" description="Helical" evidence="11">
    <location>
        <begin position="109"/>
        <end position="128"/>
    </location>
</feature>
<sequence length="615" mass="65324">MAWHKQAGAKSPSTTVVETGASNSSASSQNAETSAAIVENTTQQIPDTSTAPAAVGQNGTAGEPTGRTRLQTVLIMVALSSAVFLSALDVTIVTVAVPTISHAFNSTAGYTWIGSAYLLANCATAPSWAKLSDIWGRKPIMMSAVGTFWVGSLLAGLSANMGMLIAARAIQGIGGGGIMNLCSICISDLFSMRERGLYLGIISLVWAFAGGFGPVIGGFLTTRTTWRWCFYLNLPIAAIAITLLYFNLHLHNPRTSIRQGLAAVDWVGSFLIISATLMILLGIEFGGITFPWSSPTIICLLVFGVVTAGLAALYELYVAKLPIIPLRIFKQPCNLAVLGLCFSQGCVYISASYYLPLYFQAVTGATPLMSGIYVLPYTFVLGMTSAVSGFTIKKTGRYLPSIIGGNILMTLGYALMLDLDLYVNWWKIVVFQLILGIGVGPGFQAPLVALHSTVKPAEIAGATATYGFTRQLSTSMSVVIGGVIFQNGMQSQHATLVRELGEKVADLLTGANAASSVTTVAGLPDAQRIIAQKAYFTSLKTMFLFYVAIASLGILFSFFVGHRNLATHHTEHRTGLVSQEPERAPIANEEEPATNGSTERTPLLAGNNNDHSSRT</sequence>
<feature type="transmembrane region" description="Helical" evidence="11">
    <location>
        <begin position="165"/>
        <end position="190"/>
    </location>
</feature>
<feature type="region of interest" description="Disordered" evidence="10">
    <location>
        <begin position="570"/>
        <end position="615"/>
    </location>
</feature>
<evidence type="ECO:0000256" key="4">
    <source>
        <dbReference type="ARBA" id="ARBA00022692"/>
    </source>
</evidence>
<evidence type="ECO:0000256" key="8">
    <source>
        <dbReference type="ARBA" id="ARBA00069956"/>
    </source>
</evidence>
<dbReference type="PRINTS" id="PR01036">
    <property type="entry name" value="TCRTETB"/>
</dbReference>
<evidence type="ECO:0000256" key="3">
    <source>
        <dbReference type="ARBA" id="ARBA00022448"/>
    </source>
</evidence>